<evidence type="ECO:0000313" key="1">
    <source>
        <dbReference type="EMBL" id="PNR98688.1"/>
    </source>
</evidence>
<dbReference type="Proteomes" id="UP000236604">
    <property type="component" value="Unassembled WGS sequence"/>
</dbReference>
<protein>
    <submittedName>
        <fullName evidence="1">Uncharacterized protein</fullName>
    </submittedName>
</protein>
<evidence type="ECO:0000313" key="2">
    <source>
        <dbReference type="Proteomes" id="UP000236604"/>
    </source>
</evidence>
<name>A0A2K1P7B0_9BACT</name>
<accession>A0A2K1P7B0</accession>
<proteinExistence type="predicted"/>
<organism evidence="1 2">
    <name type="scientific">Petrotoga mexicana DSM 14811</name>
    <dbReference type="NCBI Taxonomy" id="1122954"/>
    <lineage>
        <taxon>Bacteria</taxon>
        <taxon>Thermotogati</taxon>
        <taxon>Thermotogota</taxon>
        <taxon>Thermotogae</taxon>
        <taxon>Petrotogales</taxon>
        <taxon>Petrotogaceae</taxon>
        <taxon>Petrotoga</taxon>
    </lineage>
</organism>
<comment type="caution">
    <text evidence="1">The sequence shown here is derived from an EMBL/GenBank/DDBJ whole genome shotgun (WGS) entry which is preliminary data.</text>
</comment>
<sequence>MITKLFLCTVNGEKVPYEFVIAELKQIKAHFDRNLTKRFFSKFKKN</sequence>
<keyword evidence="2" id="KW-1185">Reference proteome</keyword>
<gene>
    <name evidence="1" type="ORF">X927_07665</name>
</gene>
<dbReference type="AlphaFoldDB" id="A0A2K1P7B0"/>
<dbReference type="EMBL" id="AZRN01000033">
    <property type="protein sequence ID" value="PNR98688.1"/>
    <property type="molecule type" value="Genomic_DNA"/>
</dbReference>
<reference evidence="1 2" key="1">
    <citation type="submission" date="2013-12" db="EMBL/GenBank/DDBJ databases">
        <title>Comparative genomics of Petrotoga isolates.</title>
        <authorList>
            <person name="Nesbo C.L."/>
            <person name="Charchuk R."/>
            <person name="Chow K."/>
        </authorList>
    </citation>
    <scope>NUCLEOTIDE SEQUENCE [LARGE SCALE GENOMIC DNA]</scope>
    <source>
        <strain evidence="1 2">DSM 14811</strain>
    </source>
</reference>
<dbReference type="RefSeq" id="WP_169925197.1">
    <property type="nucleotide sequence ID" value="NZ_AZRN01000033.1"/>
</dbReference>